<dbReference type="SUPFAM" id="SSF49313">
    <property type="entry name" value="Cadherin-like"/>
    <property type="match status" value="1"/>
</dbReference>
<gene>
    <name evidence="3" type="ORF">OMM_11600</name>
</gene>
<keyword evidence="1" id="KW-0677">Repeat</keyword>
<reference evidence="4" key="1">
    <citation type="submission" date="2012-11" db="EMBL/GenBank/DDBJ databases">
        <authorList>
            <person name="Lucero-Rivera Y.E."/>
            <person name="Tovar-Ramirez D."/>
        </authorList>
    </citation>
    <scope>NUCLEOTIDE SEQUENCE [LARGE SCALE GENOMIC DNA]</scope>
    <source>
        <strain evidence="4">Araruama</strain>
    </source>
</reference>
<comment type="caution">
    <text evidence="3">The sequence shown here is derived from an EMBL/GenBank/DDBJ whole genome shotgun (WGS) entry which is preliminary data.</text>
</comment>
<feature type="non-terminal residue" evidence="3">
    <location>
        <position position="805"/>
    </location>
</feature>
<organism evidence="3 4">
    <name type="scientific">Candidatus Magnetoglobus multicellularis str. Araruama</name>
    <dbReference type="NCBI Taxonomy" id="890399"/>
    <lineage>
        <taxon>Bacteria</taxon>
        <taxon>Pseudomonadati</taxon>
        <taxon>Thermodesulfobacteriota</taxon>
        <taxon>Desulfobacteria</taxon>
        <taxon>Desulfobacterales</taxon>
        <taxon>Desulfobacteraceae</taxon>
        <taxon>Candidatus Magnetoglobus</taxon>
    </lineage>
</organism>
<dbReference type="GO" id="GO:0016020">
    <property type="term" value="C:membrane"/>
    <property type="evidence" value="ECO:0007669"/>
    <property type="project" value="InterPro"/>
</dbReference>
<dbReference type="Gene3D" id="2.60.40.10">
    <property type="entry name" value="Immunoglobulins"/>
    <property type="match status" value="3"/>
</dbReference>
<evidence type="ECO:0000313" key="4">
    <source>
        <dbReference type="Proteomes" id="UP000189670"/>
    </source>
</evidence>
<dbReference type="Pfam" id="PF01436">
    <property type="entry name" value="NHL"/>
    <property type="match status" value="1"/>
</dbReference>
<accession>A0A1V1NY06</accession>
<proteinExistence type="predicted"/>
<evidence type="ECO:0008006" key="5">
    <source>
        <dbReference type="Google" id="ProtNLM"/>
    </source>
</evidence>
<evidence type="ECO:0000256" key="1">
    <source>
        <dbReference type="ARBA" id="ARBA00022737"/>
    </source>
</evidence>
<feature type="repeat" description="NHL" evidence="2">
    <location>
        <begin position="676"/>
        <end position="713"/>
    </location>
</feature>
<dbReference type="InterPro" id="IPR001258">
    <property type="entry name" value="NHL_repeat"/>
</dbReference>
<dbReference type="InterPro" id="IPR015919">
    <property type="entry name" value="Cadherin-like_sf"/>
</dbReference>
<protein>
    <recommendedName>
        <fullName evidence="5">Cadherin domain-containing protein</fullName>
    </recommendedName>
</protein>
<dbReference type="Pfam" id="PF17963">
    <property type="entry name" value="Big_9"/>
    <property type="match status" value="1"/>
</dbReference>
<evidence type="ECO:0000313" key="3">
    <source>
        <dbReference type="EMBL" id="ETR67438.1"/>
    </source>
</evidence>
<dbReference type="GO" id="GO:0005509">
    <property type="term" value="F:calcium ion binding"/>
    <property type="evidence" value="ECO:0007669"/>
    <property type="project" value="InterPro"/>
</dbReference>
<dbReference type="EMBL" id="ATBP01001381">
    <property type="protein sequence ID" value="ETR67438.1"/>
    <property type="molecule type" value="Genomic_DNA"/>
</dbReference>
<name>A0A1V1NY06_9BACT</name>
<dbReference type="InterPro" id="IPR013783">
    <property type="entry name" value="Ig-like_fold"/>
</dbReference>
<dbReference type="PROSITE" id="PS51125">
    <property type="entry name" value="NHL"/>
    <property type="match status" value="1"/>
</dbReference>
<sequence>AWLAFSEGDTFTATGDGGTYTGIQVYLVQEAPNTTVQPSGWASIDTKGYVGVYPIGITPTYTLLYNYNGNSFAGDENDFRYAYRINNEDSIWKDLNANLNTTANTLSKTAISISSGLSASEFILGINASPVMSSISPQTTDEDTAIDSIAFTATDLETAACGLNITIISSDPTLISDTNLSYSCDVDQYTITAIPQTNQNGVATITVIVSDSGGLTTSTSFDLTVSSVNDAPEISDFYTEQPGETIIDFNTTSDLTTYFNPDSSPVFTNESSSGLNSSGGVTFSSASETWTFIDGFSQSSGATYTIEAYFYNEWNSGWTGMGFAIADQNEPNGTAGDPSISIGVGFHGGGGAFLNNGSSATISWPPDLVVGNWYKMIYCLTNNGDNTFDELFEIYNSDASGTLGTQKTSHTQTGTTNTDIAQASTIYAYFSNSGSRMSAMDEFAVSASTGGNPVIANVITIEEDTIADAILFSIADLEGDNLTLTVHSSNLTLVAIENISISGTGSSRTLTITPTANENGVVTITVDVTDGSLTSSSALRLTVLEYNDPPQMGTIADQTTLEDIATSVISFTVADNETAACSMTLSMTSSDQALVPDEYLLSICNGNEYSIVATPAMDQYGTATISVTITDAGGLAANTSFSLTITDVDDSQYIWADNQAADVVLGQLDFTSNTSGTTDSTFNNPSSVAVDPTSGKVFISDRTNNRILRFSSMNATITGSSAEAVLGQADFTSGLANRGGSVAANSLSHNDGLYVDSFGCLWLADRYNNRVLRFDNASNKANGADADGVLGQPNFTTSTAGITQN</sequence>
<evidence type="ECO:0000256" key="2">
    <source>
        <dbReference type="PROSITE-ProRule" id="PRU00504"/>
    </source>
</evidence>
<dbReference type="AlphaFoldDB" id="A0A1V1NY06"/>
<feature type="non-terminal residue" evidence="3">
    <location>
        <position position="1"/>
    </location>
</feature>
<dbReference type="Proteomes" id="UP000189670">
    <property type="component" value="Unassembled WGS sequence"/>
</dbReference>
<dbReference type="Gene3D" id="2.40.10.500">
    <property type="match status" value="1"/>
</dbReference>
<dbReference type="SUPFAM" id="SSF63829">
    <property type="entry name" value="Calcium-dependent phosphotriesterase"/>
    <property type="match status" value="1"/>
</dbReference>